<organism evidence="2 3">
    <name type="scientific">Robertkochia marina</name>
    <dbReference type="NCBI Taxonomy" id="1227945"/>
    <lineage>
        <taxon>Bacteria</taxon>
        <taxon>Pseudomonadati</taxon>
        <taxon>Bacteroidota</taxon>
        <taxon>Flavobacteriia</taxon>
        <taxon>Flavobacteriales</taxon>
        <taxon>Flavobacteriaceae</taxon>
        <taxon>Robertkochia</taxon>
    </lineage>
</organism>
<dbReference type="PANTHER" id="PTHR33490:SF3">
    <property type="entry name" value="CONSERVED INTEGRAL MEMBRANE PROTEIN"/>
    <property type="match status" value="1"/>
</dbReference>
<dbReference type="Gene3D" id="3.10.620.30">
    <property type="match status" value="1"/>
</dbReference>
<sequence>MKYIERTDSFDFDHAQIRKFIDPLKDLDTDQEKIRQVYLMVRDGWRYNPYHISFQREDFRASTIAERQDGHCIDKAILMVAMLRGVGIPSRLHLAKVTNHMAVDRLIEKLGSDELAPHGMVDVYHKGAWLKASPTFNKELCDKFGVDPVDFDGSADALLQPYDARGEVFMEYLEDYGHFEDVPYEFILNTFKENYPEMYAAYKDQGRVRF</sequence>
<evidence type="ECO:0000313" key="2">
    <source>
        <dbReference type="EMBL" id="THD69790.1"/>
    </source>
</evidence>
<dbReference type="InterPro" id="IPR038765">
    <property type="entry name" value="Papain-like_cys_pep_sf"/>
</dbReference>
<keyword evidence="3" id="KW-1185">Reference proteome</keyword>
<gene>
    <name evidence="2" type="ORF">E7Z59_05535</name>
</gene>
<protein>
    <submittedName>
        <fullName evidence="2">Transglutaminase domain-containing protein</fullName>
    </submittedName>
</protein>
<dbReference type="Pfam" id="PF01841">
    <property type="entry name" value="Transglut_core"/>
    <property type="match status" value="1"/>
</dbReference>
<evidence type="ECO:0000259" key="1">
    <source>
        <dbReference type="Pfam" id="PF01841"/>
    </source>
</evidence>
<dbReference type="EMBL" id="SSMC01000001">
    <property type="protein sequence ID" value="THD69790.1"/>
    <property type="molecule type" value="Genomic_DNA"/>
</dbReference>
<dbReference type="Proteomes" id="UP000305939">
    <property type="component" value="Unassembled WGS sequence"/>
</dbReference>
<reference evidence="2 3" key="1">
    <citation type="submission" date="2019-04" db="EMBL/GenBank/DDBJ databases">
        <title>Draft genome sequence of Robertkochia marina CC-AMO-30D.</title>
        <authorList>
            <person name="Hameed A."/>
            <person name="Lin S.-Y."/>
            <person name="Shahina M."/>
            <person name="Lai W.-A."/>
            <person name="Young C.-C."/>
        </authorList>
    </citation>
    <scope>NUCLEOTIDE SEQUENCE [LARGE SCALE GENOMIC DNA]</scope>
    <source>
        <strain evidence="2 3">CC-AMO-30D</strain>
    </source>
</reference>
<dbReference type="PANTHER" id="PTHR33490">
    <property type="entry name" value="BLR5614 PROTEIN-RELATED"/>
    <property type="match status" value="1"/>
</dbReference>
<accession>A0A4S3M4G2</accession>
<dbReference type="SUPFAM" id="SSF54001">
    <property type="entry name" value="Cysteine proteinases"/>
    <property type="match status" value="1"/>
</dbReference>
<dbReference type="AlphaFoldDB" id="A0A4S3M4G2"/>
<feature type="domain" description="Transglutaminase-like" evidence="1">
    <location>
        <begin position="26"/>
        <end position="133"/>
    </location>
</feature>
<name>A0A4S3M4G2_9FLAO</name>
<dbReference type="RefSeq" id="WP_136335280.1">
    <property type="nucleotide sequence ID" value="NZ_QXMP01000002.1"/>
</dbReference>
<proteinExistence type="predicted"/>
<dbReference type="OrthoDB" id="9804872at2"/>
<evidence type="ECO:0000313" key="3">
    <source>
        <dbReference type="Proteomes" id="UP000305939"/>
    </source>
</evidence>
<comment type="caution">
    <text evidence="2">The sequence shown here is derived from an EMBL/GenBank/DDBJ whole genome shotgun (WGS) entry which is preliminary data.</text>
</comment>
<dbReference type="InterPro" id="IPR002931">
    <property type="entry name" value="Transglutaminase-like"/>
</dbReference>